<evidence type="ECO:0000313" key="3">
    <source>
        <dbReference type="EMBL" id="WJZ69996.1"/>
    </source>
</evidence>
<evidence type="ECO:0000256" key="1">
    <source>
        <dbReference type="ARBA" id="ARBA00022741"/>
    </source>
</evidence>
<name>A0AAX3Y6U7_9CAUD</name>
<dbReference type="EMBL" id="OQ851295">
    <property type="protein sequence ID" value="WJZ69996.1"/>
    <property type="molecule type" value="Genomic_DNA"/>
</dbReference>
<protein>
    <recommendedName>
        <fullName evidence="2">Acb2/Tad1 hairpin domain-containing protein</fullName>
    </recommendedName>
</protein>
<reference evidence="3" key="1">
    <citation type="submission" date="2023-04" db="EMBL/GenBank/DDBJ databases">
        <title>Virulent bacteriophage PVP-XSN from an Vibrio parahaemolyticus isolate: Characterization and complete genome sequence.</title>
        <authorList>
            <person name="Qi T."/>
            <person name="Lyu S."/>
            <person name="Liu L."/>
            <person name="Guo Q."/>
            <person name="Shen W."/>
            <person name="Han M."/>
            <person name="Xiong F."/>
            <person name="Lou B."/>
            <person name="Xu H."/>
        </authorList>
    </citation>
    <scope>NUCLEOTIDE SEQUENCE</scope>
</reference>
<accession>A0AAX3Y6U7</accession>
<evidence type="ECO:0000259" key="2">
    <source>
        <dbReference type="Pfam" id="PF24729"/>
    </source>
</evidence>
<feature type="domain" description="Acb2/Tad1 hairpin" evidence="2">
    <location>
        <begin position="8"/>
        <end position="89"/>
    </location>
</feature>
<proteinExistence type="predicted"/>
<sequence length="94" mass="11033">MENQHRKIKGYPELNQDEIDLINKIKEHGEKTHHLLNELIEMRRNQESDACKGELEGISYPKISESIRNIRIAKEHLQTGQMWLVRAVALPETF</sequence>
<dbReference type="Pfam" id="PF24729">
    <property type="entry name" value="Acb2_Tad1_hairpin"/>
    <property type="match status" value="1"/>
</dbReference>
<keyword evidence="1" id="KW-0547">Nucleotide-binding</keyword>
<dbReference type="GO" id="GO:0000166">
    <property type="term" value="F:nucleotide binding"/>
    <property type="evidence" value="ECO:0007669"/>
    <property type="project" value="UniProtKB-KW"/>
</dbReference>
<evidence type="ECO:0000313" key="4">
    <source>
        <dbReference type="Proteomes" id="UP001431754"/>
    </source>
</evidence>
<dbReference type="InterPro" id="IPR056098">
    <property type="entry name" value="Acb2/Tad1_hairpin"/>
</dbReference>
<dbReference type="Proteomes" id="UP001431754">
    <property type="component" value="Segment"/>
</dbReference>
<organism evidence="3 4">
    <name type="scientific">Vibrio phage PVP-XSN</name>
    <dbReference type="NCBI Taxonomy" id="3056214"/>
    <lineage>
        <taxon>Viruses</taxon>
        <taxon>Duplodnaviria</taxon>
        <taxon>Heunggongvirae</taxon>
        <taxon>Uroviricota</taxon>
        <taxon>Caudoviricetes</taxon>
    </lineage>
</organism>
<gene>
    <name evidence="3" type="ORF">PVP_XSN000017</name>
</gene>